<dbReference type="AlphaFoldDB" id="A0A139ABL8"/>
<dbReference type="OrthoDB" id="9992527at2759"/>
<dbReference type="STRING" id="1344416.A0A139ABL8"/>
<evidence type="ECO:0000313" key="2">
    <source>
        <dbReference type="EMBL" id="KXS14069.1"/>
    </source>
</evidence>
<evidence type="ECO:0000313" key="3">
    <source>
        <dbReference type="Proteomes" id="UP000070544"/>
    </source>
</evidence>
<gene>
    <name evidence="2" type="ORF">M427DRAFT_70787</name>
</gene>
<keyword evidence="3" id="KW-1185">Reference proteome</keyword>
<protein>
    <submittedName>
        <fullName evidence="2">NAD(P)-binding protein</fullName>
    </submittedName>
</protein>
<reference evidence="2 3" key="1">
    <citation type="journal article" date="2015" name="Genome Biol. Evol.">
        <title>Phylogenomic analyses indicate that early fungi evolved digesting cell walls of algal ancestors of land plants.</title>
        <authorList>
            <person name="Chang Y."/>
            <person name="Wang S."/>
            <person name="Sekimoto S."/>
            <person name="Aerts A.L."/>
            <person name="Choi C."/>
            <person name="Clum A."/>
            <person name="LaButti K.M."/>
            <person name="Lindquist E.A."/>
            <person name="Yee Ngan C."/>
            <person name="Ohm R.A."/>
            <person name="Salamov A.A."/>
            <person name="Grigoriev I.V."/>
            <person name="Spatafora J.W."/>
            <person name="Berbee M.L."/>
        </authorList>
    </citation>
    <scope>NUCLEOTIDE SEQUENCE [LARGE SCALE GENOMIC DNA]</scope>
    <source>
        <strain evidence="2 3">JEL478</strain>
    </source>
</reference>
<dbReference type="CDD" id="cd08249">
    <property type="entry name" value="enoyl_reductase_like"/>
    <property type="match status" value="1"/>
</dbReference>
<dbReference type="InterPro" id="IPR013149">
    <property type="entry name" value="ADH-like_C"/>
</dbReference>
<dbReference type="Proteomes" id="UP000070544">
    <property type="component" value="Unassembled WGS sequence"/>
</dbReference>
<dbReference type="Pfam" id="PF08240">
    <property type="entry name" value="ADH_N"/>
    <property type="match status" value="1"/>
</dbReference>
<name>A0A139ABL8_GONPJ</name>
<evidence type="ECO:0000259" key="1">
    <source>
        <dbReference type="SMART" id="SM00829"/>
    </source>
</evidence>
<dbReference type="InterPro" id="IPR013154">
    <property type="entry name" value="ADH-like_N"/>
</dbReference>
<dbReference type="Pfam" id="PF00107">
    <property type="entry name" value="ADH_zinc_N"/>
    <property type="match status" value="1"/>
</dbReference>
<accession>A0A139ABL8</accession>
<sequence>MSYPAVVLSKARGAVLQQNPQKPYPPTPGPDEVLIRNVAVASNPKDWKLSKVGVFEGIEGNDVAGYVEAVGANVKEFKKGDRVGAFTKMATNNTYGAYQTHSVSPSWTTFQLGPNTSFESAATLPLAVMTAAIGLFRKIGLVEPTPDGKPNPKAQGQAVLVWGASSSVGAYAVQLAHLAGYKVIGIAGAGADLAKSLGATFVVDYRSPDVRGAIKSAIASVGLPLVGAFDAHADKSGSTASYTELAQALQPRGGIVTVVLNVPKKAAAELPKSVQVPWTGVGSAHLQGPKGDAEFARRWFHQLAKWVDQGIFKPNVVKVVPGGLAGVREGLGLMEAGKVSGVKLVYRIDETPKGKL</sequence>
<dbReference type="SMART" id="SM00829">
    <property type="entry name" value="PKS_ER"/>
    <property type="match status" value="1"/>
</dbReference>
<dbReference type="InterPro" id="IPR047122">
    <property type="entry name" value="Trans-enoyl_RdTase-like"/>
</dbReference>
<proteinExistence type="predicted"/>
<dbReference type="SUPFAM" id="SSF50129">
    <property type="entry name" value="GroES-like"/>
    <property type="match status" value="1"/>
</dbReference>
<dbReference type="Gene3D" id="3.40.50.720">
    <property type="entry name" value="NAD(P)-binding Rossmann-like Domain"/>
    <property type="match status" value="1"/>
</dbReference>
<dbReference type="EMBL" id="KQ965771">
    <property type="protein sequence ID" value="KXS14069.1"/>
    <property type="molecule type" value="Genomic_DNA"/>
</dbReference>
<feature type="domain" description="Enoyl reductase (ER)" evidence="1">
    <location>
        <begin position="13"/>
        <end position="345"/>
    </location>
</feature>
<dbReference type="PANTHER" id="PTHR45348">
    <property type="entry name" value="HYPOTHETICAL OXIDOREDUCTASE (EUROFUNG)"/>
    <property type="match status" value="1"/>
</dbReference>
<dbReference type="GO" id="GO:0016651">
    <property type="term" value="F:oxidoreductase activity, acting on NAD(P)H"/>
    <property type="evidence" value="ECO:0007669"/>
    <property type="project" value="InterPro"/>
</dbReference>
<dbReference type="InterPro" id="IPR020843">
    <property type="entry name" value="ER"/>
</dbReference>
<dbReference type="PANTHER" id="PTHR45348:SF5">
    <property type="entry name" value="OXIDOREDUCTASE, PUTATIVE (AFU_ORTHOLOGUE AFUA_8G01420)-RELATED"/>
    <property type="match status" value="1"/>
</dbReference>
<organism evidence="2 3">
    <name type="scientific">Gonapodya prolifera (strain JEL478)</name>
    <name type="common">Monoblepharis prolifera</name>
    <dbReference type="NCBI Taxonomy" id="1344416"/>
    <lineage>
        <taxon>Eukaryota</taxon>
        <taxon>Fungi</taxon>
        <taxon>Fungi incertae sedis</taxon>
        <taxon>Chytridiomycota</taxon>
        <taxon>Chytridiomycota incertae sedis</taxon>
        <taxon>Monoblepharidomycetes</taxon>
        <taxon>Monoblepharidales</taxon>
        <taxon>Gonapodyaceae</taxon>
        <taxon>Gonapodya</taxon>
    </lineage>
</organism>
<dbReference type="OMA" id="CFHAVDA"/>
<dbReference type="InterPro" id="IPR011032">
    <property type="entry name" value="GroES-like_sf"/>
</dbReference>
<dbReference type="SUPFAM" id="SSF51735">
    <property type="entry name" value="NAD(P)-binding Rossmann-fold domains"/>
    <property type="match status" value="1"/>
</dbReference>
<dbReference type="Gene3D" id="3.90.180.10">
    <property type="entry name" value="Medium-chain alcohol dehydrogenases, catalytic domain"/>
    <property type="match status" value="1"/>
</dbReference>
<dbReference type="InterPro" id="IPR036291">
    <property type="entry name" value="NAD(P)-bd_dom_sf"/>
</dbReference>